<dbReference type="InterPro" id="IPR035420">
    <property type="entry name" value="Spt6_SH2"/>
</dbReference>
<dbReference type="GO" id="GO:0003746">
    <property type="term" value="F:translation elongation factor activity"/>
    <property type="evidence" value="ECO:0007669"/>
    <property type="project" value="UniProtKB-KW"/>
</dbReference>
<dbReference type="OrthoDB" id="343921at2759"/>
<feature type="domain" description="Helix-turn-helix DNA-binding" evidence="8">
    <location>
        <begin position="284"/>
        <end position="401"/>
    </location>
</feature>
<keyword evidence="9" id="KW-0251">Elongation factor</keyword>
<comment type="caution">
    <text evidence="9">The sequence shown here is derived from an EMBL/GenBank/DDBJ whole genome shotgun (WGS) entry which is preliminary data.</text>
</comment>
<organism evidence="9 10">
    <name type="scientific">Babesia ovata</name>
    <dbReference type="NCBI Taxonomy" id="189622"/>
    <lineage>
        <taxon>Eukaryota</taxon>
        <taxon>Sar</taxon>
        <taxon>Alveolata</taxon>
        <taxon>Apicomplexa</taxon>
        <taxon>Aconoidasida</taxon>
        <taxon>Piroplasmida</taxon>
        <taxon>Babesiidae</taxon>
        <taxon>Babesia</taxon>
    </lineage>
</organism>
<feature type="domain" description="Spt6 SH2" evidence="6">
    <location>
        <begin position="1548"/>
        <end position="1763"/>
    </location>
</feature>
<feature type="compositionally biased region" description="Acidic residues" evidence="5">
    <location>
        <begin position="81"/>
        <end position="94"/>
    </location>
</feature>
<dbReference type="GO" id="GO:0140673">
    <property type="term" value="P:transcription elongation-coupled chromatin remodeling"/>
    <property type="evidence" value="ECO:0007669"/>
    <property type="project" value="InterPro"/>
</dbReference>
<dbReference type="GO" id="GO:0034728">
    <property type="term" value="P:nucleosome organization"/>
    <property type="evidence" value="ECO:0007669"/>
    <property type="project" value="TreeGrafter"/>
</dbReference>
<evidence type="ECO:0000313" key="9">
    <source>
        <dbReference type="EMBL" id="GBE59503.1"/>
    </source>
</evidence>
<feature type="region of interest" description="Disordered" evidence="5">
    <location>
        <begin position="520"/>
        <end position="643"/>
    </location>
</feature>
<dbReference type="GO" id="GO:0003677">
    <property type="term" value="F:DNA binding"/>
    <property type="evidence" value="ECO:0007669"/>
    <property type="project" value="InterPro"/>
</dbReference>
<dbReference type="InterPro" id="IPR032706">
    <property type="entry name" value="Spt6_HHH"/>
</dbReference>
<dbReference type="VEuPathDB" id="PiroplasmaDB:BOVATA_009960"/>
<dbReference type="RefSeq" id="XP_028865746.1">
    <property type="nucleotide sequence ID" value="XM_029009913.1"/>
</dbReference>
<keyword evidence="3" id="KW-0539">Nucleus</keyword>
<feature type="compositionally biased region" description="Acidic residues" evidence="5">
    <location>
        <begin position="553"/>
        <end position="574"/>
    </location>
</feature>
<evidence type="ECO:0000256" key="3">
    <source>
        <dbReference type="ARBA" id="ARBA00023242"/>
    </source>
</evidence>
<keyword evidence="4" id="KW-0175">Coiled coil</keyword>
<keyword evidence="9" id="KW-0648">Protein biosynthesis</keyword>
<feature type="compositionally biased region" description="Acidic residues" evidence="5">
    <location>
        <begin position="586"/>
        <end position="601"/>
    </location>
</feature>
<dbReference type="Pfam" id="PF14633">
    <property type="entry name" value="SH2_2"/>
    <property type="match status" value="1"/>
</dbReference>
<evidence type="ECO:0000313" key="10">
    <source>
        <dbReference type="Proteomes" id="UP000236319"/>
    </source>
</evidence>
<comment type="subcellular location">
    <subcellularLocation>
        <location evidence="1">Nucleus</location>
    </subcellularLocation>
</comment>
<dbReference type="PANTHER" id="PTHR10145:SF6">
    <property type="entry name" value="TRANSCRIPTION ELONGATION FACTOR SPT6"/>
    <property type="match status" value="1"/>
</dbReference>
<name>A0A2H6K940_9APIC</name>
<feature type="coiled-coil region" evidence="4">
    <location>
        <begin position="947"/>
        <end position="974"/>
    </location>
</feature>
<evidence type="ECO:0000256" key="4">
    <source>
        <dbReference type="SAM" id="Coils"/>
    </source>
</evidence>
<dbReference type="GeneID" id="39873273"/>
<evidence type="ECO:0000256" key="1">
    <source>
        <dbReference type="ARBA" id="ARBA00004123"/>
    </source>
</evidence>
<keyword evidence="10" id="KW-1185">Reference proteome</keyword>
<feature type="compositionally biased region" description="Acidic residues" evidence="5">
    <location>
        <begin position="24"/>
        <end position="33"/>
    </location>
</feature>
<dbReference type="Gene3D" id="1.10.10.650">
    <property type="entry name" value="RuvA domain 2-like"/>
    <property type="match status" value="1"/>
</dbReference>
<dbReference type="InterPro" id="IPR042066">
    <property type="entry name" value="Spt6_death-like"/>
</dbReference>
<dbReference type="InterPro" id="IPR017072">
    <property type="entry name" value="TF_Spt6"/>
</dbReference>
<feature type="region of interest" description="Disordered" evidence="5">
    <location>
        <begin position="143"/>
        <end position="166"/>
    </location>
</feature>
<evidence type="ECO:0000259" key="6">
    <source>
        <dbReference type="Pfam" id="PF14633"/>
    </source>
</evidence>
<dbReference type="Gene3D" id="1.10.3500.10">
    <property type="entry name" value="Tex N-terminal region-like"/>
    <property type="match status" value="1"/>
</dbReference>
<evidence type="ECO:0000256" key="2">
    <source>
        <dbReference type="ARBA" id="ARBA00023163"/>
    </source>
</evidence>
<protein>
    <submittedName>
        <fullName evidence="9">Transcription elongation factor SPT6</fullName>
    </submittedName>
</protein>
<gene>
    <name evidence="9" type="ORF">BOVATA_009960</name>
</gene>
<dbReference type="SUPFAM" id="SSF47781">
    <property type="entry name" value="RuvA domain 2-like"/>
    <property type="match status" value="1"/>
</dbReference>
<evidence type="ECO:0000259" key="7">
    <source>
        <dbReference type="Pfam" id="PF14635"/>
    </source>
</evidence>
<dbReference type="GO" id="GO:0008023">
    <property type="term" value="C:transcription elongation factor complex"/>
    <property type="evidence" value="ECO:0007669"/>
    <property type="project" value="TreeGrafter"/>
</dbReference>
<evidence type="ECO:0000256" key="5">
    <source>
        <dbReference type="SAM" id="MobiDB-lite"/>
    </source>
</evidence>
<feature type="compositionally biased region" description="Low complexity" evidence="5">
    <location>
        <begin position="1"/>
        <end position="13"/>
    </location>
</feature>
<feature type="compositionally biased region" description="Low complexity" evidence="5">
    <location>
        <begin position="602"/>
        <end position="611"/>
    </location>
</feature>
<proteinExistence type="predicted"/>
<feature type="region of interest" description="Disordered" evidence="5">
    <location>
        <begin position="1"/>
        <end position="129"/>
    </location>
</feature>
<sequence>MTDSGAPEAAEAASELKRKRVSSVEDEWEEEQTDAVNVPSRNPFKAARVESEDSKLARSKYLDTMAEESDEDASAVAAAESDPESDSEEEEAELGSEIPDEMKGFIVDKVDEDEVSVESDVSDVEYDPDVLDDDDLALIAENTGAKFEEDDDDGNKQLRRLKKGSAVSKRQEEYDNWLEDEDLDQGDLDLSDIWATVAECFGDVDLVVQILKNERVVQPREDTAASDYEAEDVEPSTQEITLESLADPDELAKEYMTQQDEVIREHDEPERLYIRYKNRPRHTEAREIKEEAQWIARRLMSEFSDDLSAERVRKMYDLVFRGTFPSPQMSPEEDIREKCEMVLTWLLNDRWEVPFILHHKRHLICPPLTDDIVWRLYHLDAEWIKLKTMAERIKDTIDRIGYEELPNDVLYYALNFNTLEDLQDVNGHIRYHHRKALYEEPVVENPPPEKTVQPALPAEEPVPLEDGIMEADPEEEDDVFGDFAFGSHELETTTDPQHFRSPSSVPISPMSAMSSPIDFMDDPAEAVHGDAGPRIVPAKKSNIIAPDSPSDADPFDEINEEFGSGDDEDQELSDNVDKQGDGDNGTVDDEANQTDEDDTDDNANNGEALDLSADEVSDDDADMDVDGNQRSDHAPARGNDLLDMDDAHLKDDFDEEDDVTEHRITEIAASMKSLEVQATKKRPHTKQRSVDMHLIETIEKGGFHELWRGYIADARQFATVLEKSLIPGSTELRIQMEQVRAQWKELGALGMLDAPSIIEGSEEQQVEDMCAQYCKPPYSGGKRLYTALVSYYTKMLANDITIRRMLREYYRNYCCITCTTTTKGEAEVDVADSSWPARRLYRMPLREFTTYRQVHYSYPTSSSTREERYRILESHRRGTALAEMYLQIVQLEKEGTINCTIHPICAQEVPPWKADGFSDRFAEWYERYKVVTYSGNQLVNESYRTRMGEQKSILEKEEMLLKDAEERDKQWRRHLLDQLVMAYCPSNVPTYSIWRHIQKEILSRLINVELIPKFRMEIREELWRNAQSFVLLHCQRMLQYKLDVTPSPNETVLALAVESEAQRVYAIVVNEFGDMKDYKRLDRLIAHPILPRNANPTNLLFKEVMEDIDVLCDLVATFRISVVLIAMSNTGAVTLHNRLETYMIPNVKAPLTIKKLDVEVPRLRVSMLPRATVNDLCLSMARWYIDPVAETLNLWSQNSTNLLLKMNLHPFQHVISQEKLQEYLECTLVHMVCHFGVDINRVKNSKHLESTLQFVAGLGPRKTMDVLRLLKIAAIGTRSQLRMGHASIRGLGELVFYNCASFIKISSNEAMDILDTTRLHPIECYYTAEKLCTDSLDYDLGGEEAIQEIFNNPQKLDDLDLEAYSSLLMEKRNMPRMLPYLLFVKHELQSPFHDYRADLQELSAEEEFCLALQIDQLLLRRGAHVMCRLEEVYESNIRACVLPLELKAHVVDYRNFRDDVYRISKEQNRTIQLRGICISARVSSVEYTPNFENGRCAYRVEVTLTGQQRRYLLLDLFDEVKRRLNLRDEHLSPLVHFDVNYSKKPMLNEHSEKHKIHYRRVIRHPSYRMWPLNKIVAFLKQPEIGIGECCICPMSEWDRLNLVIKTCAEPFNCATFVIHERNQRVPGELGKELILLNQTYTSIDQIIAQFCETLKLNLEEIYMHPKFKHSTDITKAERDLIQESAMRPDGIAWAILPPYPMQHRGSQVRYNPLRFTLLVIPPSMELTQGPRSLQDSIYVDHRSFKLWTHHEKSLASLIRWWKQMSSFVEASVGGNCSQQVLIDESNQHPVCGMSSAAMPMM</sequence>
<feature type="compositionally biased region" description="Acidic residues" evidence="5">
    <location>
        <begin position="612"/>
        <end position="625"/>
    </location>
</feature>
<dbReference type="EMBL" id="BDSA01000001">
    <property type="protein sequence ID" value="GBE59503.1"/>
    <property type="molecule type" value="Genomic_DNA"/>
</dbReference>
<feature type="compositionally biased region" description="Basic and acidic residues" evidence="5">
    <location>
        <begin position="100"/>
        <end position="109"/>
    </location>
</feature>
<dbReference type="GO" id="GO:0042393">
    <property type="term" value="F:histone binding"/>
    <property type="evidence" value="ECO:0007669"/>
    <property type="project" value="TreeGrafter"/>
</dbReference>
<accession>A0A2H6K940</accession>
<feature type="compositionally biased region" description="Basic and acidic residues" evidence="5">
    <location>
        <begin position="47"/>
        <end position="56"/>
    </location>
</feature>
<dbReference type="PANTHER" id="PTHR10145">
    <property type="entry name" value="TRANSCRIPTION ELONGATION FACTOR SPT6"/>
    <property type="match status" value="1"/>
</dbReference>
<dbReference type="Gene3D" id="1.10.150.850">
    <property type="entry name" value="Spt6, helix-hairpin-helix domain"/>
    <property type="match status" value="1"/>
</dbReference>
<dbReference type="Pfam" id="PF14641">
    <property type="entry name" value="HTH_44"/>
    <property type="match status" value="1"/>
</dbReference>
<dbReference type="Gene3D" id="1.10.10.2740">
    <property type="entry name" value="Spt6, Death-like domain"/>
    <property type="match status" value="1"/>
</dbReference>
<evidence type="ECO:0000259" key="8">
    <source>
        <dbReference type="Pfam" id="PF14641"/>
    </source>
</evidence>
<feature type="domain" description="Transcription elongation factor Spt6 helix-hairpin-helix motif" evidence="7">
    <location>
        <begin position="1204"/>
        <end position="1306"/>
    </location>
</feature>
<reference evidence="9 10" key="1">
    <citation type="journal article" date="2017" name="BMC Genomics">
        <title>Whole-genome assembly of Babesia ovata and comparative genomics between closely related pathogens.</title>
        <authorList>
            <person name="Yamagishi J."/>
            <person name="Asada M."/>
            <person name="Hakimi H."/>
            <person name="Tanaka T.Q."/>
            <person name="Sugimoto C."/>
            <person name="Kawazu S."/>
        </authorList>
    </citation>
    <scope>NUCLEOTIDE SEQUENCE [LARGE SCALE GENOMIC DNA]</scope>
    <source>
        <strain evidence="9 10">Miyake</strain>
    </source>
</reference>
<dbReference type="CDD" id="cd09918">
    <property type="entry name" value="SH2_Nterm_SPT6_like"/>
    <property type="match status" value="1"/>
</dbReference>
<dbReference type="Pfam" id="PF14635">
    <property type="entry name" value="HHH_7"/>
    <property type="match status" value="1"/>
</dbReference>
<dbReference type="InterPro" id="IPR010994">
    <property type="entry name" value="RuvA_2-like"/>
</dbReference>
<feature type="compositionally biased region" description="Acidic residues" evidence="5">
    <location>
        <begin position="110"/>
        <end position="129"/>
    </location>
</feature>
<dbReference type="InterPro" id="IPR036860">
    <property type="entry name" value="SH2_dom_sf"/>
</dbReference>
<dbReference type="Gene3D" id="3.30.505.10">
    <property type="entry name" value="SH2 domain"/>
    <property type="match status" value="1"/>
</dbReference>
<dbReference type="InterPro" id="IPR035019">
    <property type="entry name" value="Spt6_SH2_N"/>
</dbReference>
<dbReference type="InterPro" id="IPR023323">
    <property type="entry name" value="Tex-like_dom_sf"/>
</dbReference>
<feature type="compositionally biased region" description="Low complexity" evidence="5">
    <location>
        <begin position="543"/>
        <end position="552"/>
    </location>
</feature>
<dbReference type="Proteomes" id="UP000236319">
    <property type="component" value="Unassembled WGS sequence"/>
</dbReference>
<dbReference type="GO" id="GO:0031491">
    <property type="term" value="F:nucleosome binding"/>
    <property type="evidence" value="ECO:0007669"/>
    <property type="project" value="TreeGrafter"/>
</dbReference>
<keyword evidence="2" id="KW-0804">Transcription</keyword>
<dbReference type="InterPro" id="IPR023319">
    <property type="entry name" value="Tex-like_HTH_dom_sf"/>
</dbReference>
<dbReference type="InterPro" id="IPR028088">
    <property type="entry name" value="Spt6_HTH_DNA-bd_dom"/>
</dbReference>